<dbReference type="EMBL" id="FNVR01000003">
    <property type="protein sequence ID" value="SEF67172.1"/>
    <property type="molecule type" value="Genomic_DNA"/>
</dbReference>
<name>A0A1H5TWC8_9BACT</name>
<organism evidence="1 2">
    <name type="scientific">Algoriphagus boritolerans DSM 17298 = JCM 18970</name>
    <dbReference type="NCBI Taxonomy" id="1120964"/>
    <lineage>
        <taxon>Bacteria</taxon>
        <taxon>Pseudomonadati</taxon>
        <taxon>Bacteroidota</taxon>
        <taxon>Cytophagia</taxon>
        <taxon>Cytophagales</taxon>
        <taxon>Cyclobacteriaceae</taxon>
        <taxon>Algoriphagus</taxon>
    </lineage>
</organism>
<accession>A0A1H5TWC8</accession>
<evidence type="ECO:0000313" key="1">
    <source>
        <dbReference type="EMBL" id="SEF67172.1"/>
    </source>
</evidence>
<gene>
    <name evidence="1" type="ORF">SAMN03080598_00979</name>
</gene>
<dbReference type="Proteomes" id="UP000236736">
    <property type="component" value="Unassembled WGS sequence"/>
</dbReference>
<protein>
    <submittedName>
        <fullName evidence="1">Uncharacterized protein</fullName>
    </submittedName>
</protein>
<dbReference type="AlphaFoldDB" id="A0A1H5TWC8"/>
<evidence type="ECO:0000313" key="2">
    <source>
        <dbReference type="Proteomes" id="UP000236736"/>
    </source>
</evidence>
<proteinExistence type="predicted"/>
<sequence length="49" mass="5419">MVEAPSHRKYASAILLLPVFASKSVTAWLFSPDRYLDPLVVLCLSLQTA</sequence>
<keyword evidence="2" id="KW-1185">Reference proteome</keyword>
<reference evidence="2" key="1">
    <citation type="submission" date="2016-10" db="EMBL/GenBank/DDBJ databases">
        <authorList>
            <person name="Varghese N."/>
            <person name="Submissions S."/>
        </authorList>
    </citation>
    <scope>NUCLEOTIDE SEQUENCE [LARGE SCALE GENOMIC DNA]</scope>
    <source>
        <strain evidence="2">DSM 17298</strain>
    </source>
</reference>